<keyword evidence="2" id="KW-0808">Transferase</keyword>
<dbReference type="FunFam" id="3.40.47.10:FF:000019">
    <property type="entry name" value="Polyketide synthase type I"/>
    <property type="match status" value="1"/>
</dbReference>
<dbReference type="RefSeq" id="WP_181856692.1">
    <property type="nucleotide sequence ID" value="NZ_QOIM01000061.1"/>
</dbReference>
<dbReference type="Pfam" id="PF16197">
    <property type="entry name" value="KAsynt_C_assoc"/>
    <property type="match status" value="1"/>
</dbReference>
<feature type="non-terminal residue" evidence="6">
    <location>
        <position position="569"/>
    </location>
</feature>
<dbReference type="GO" id="GO:0033068">
    <property type="term" value="P:macrolide biosynthetic process"/>
    <property type="evidence" value="ECO:0007669"/>
    <property type="project" value="UniProtKB-ARBA"/>
</dbReference>
<dbReference type="Gene3D" id="3.30.70.3290">
    <property type="match status" value="1"/>
</dbReference>
<dbReference type="InterPro" id="IPR018201">
    <property type="entry name" value="Ketoacyl_synth_AS"/>
</dbReference>
<comment type="cofactor">
    <cofactor evidence="1">
        <name>pantetheine 4'-phosphate</name>
        <dbReference type="ChEBI" id="CHEBI:47942"/>
    </cofactor>
</comment>
<dbReference type="InterPro" id="IPR020841">
    <property type="entry name" value="PKS_Beta-ketoAc_synthase_dom"/>
</dbReference>
<dbReference type="Proteomes" id="UP000253507">
    <property type="component" value="Unassembled WGS sequence"/>
</dbReference>
<dbReference type="Pfam" id="PF02801">
    <property type="entry name" value="Ketoacyl-synt_C"/>
    <property type="match status" value="1"/>
</dbReference>
<comment type="caution">
    <text evidence="6">The sequence shown here is derived from an EMBL/GenBank/DDBJ whole genome shotgun (WGS) entry which is preliminary data.</text>
</comment>
<dbReference type="EMBL" id="QOIM01000061">
    <property type="protein sequence ID" value="RCG13237.1"/>
    <property type="molecule type" value="Genomic_DNA"/>
</dbReference>
<dbReference type="GO" id="GO:0031177">
    <property type="term" value="F:phosphopantetheine binding"/>
    <property type="evidence" value="ECO:0007669"/>
    <property type="project" value="UniProtKB-ARBA"/>
</dbReference>
<proteinExistence type="predicted"/>
<evidence type="ECO:0000256" key="2">
    <source>
        <dbReference type="ARBA" id="ARBA00022679"/>
    </source>
</evidence>
<dbReference type="PROSITE" id="PS00606">
    <property type="entry name" value="KS3_1"/>
    <property type="match status" value="1"/>
</dbReference>
<dbReference type="PANTHER" id="PTHR43775:SF51">
    <property type="entry name" value="INACTIVE PHENOLPHTHIOCEROL SYNTHESIS POLYKETIDE SYNTHASE TYPE I PKS1-RELATED"/>
    <property type="match status" value="1"/>
</dbReference>
<protein>
    <submittedName>
        <fullName evidence="6">Polyketide synthase</fullName>
    </submittedName>
</protein>
<name>A0A367E762_9ACTN</name>
<dbReference type="Gene3D" id="3.40.47.10">
    <property type="match status" value="1"/>
</dbReference>
<dbReference type="PROSITE" id="PS52004">
    <property type="entry name" value="KS3_2"/>
    <property type="match status" value="1"/>
</dbReference>
<evidence type="ECO:0000313" key="7">
    <source>
        <dbReference type="Proteomes" id="UP000253507"/>
    </source>
</evidence>
<dbReference type="InterPro" id="IPR036299">
    <property type="entry name" value="Polyketide_synth_docking_sf"/>
</dbReference>
<dbReference type="InterPro" id="IPR014031">
    <property type="entry name" value="Ketoacyl_synth_C"/>
</dbReference>
<reference evidence="6 7" key="1">
    <citation type="submission" date="2018-06" db="EMBL/GenBank/DDBJ databases">
        <title>Streptomyces reniochalinae sp. nov. and Streptomyces diacarnus sp. nov. from marine sponges.</title>
        <authorList>
            <person name="Li L."/>
        </authorList>
    </citation>
    <scope>NUCLEOTIDE SEQUENCE [LARGE SCALE GENOMIC DNA]</scope>
    <source>
        <strain evidence="6 7">LHW50302</strain>
    </source>
</reference>
<evidence type="ECO:0000256" key="4">
    <source>
        <dbReference type="ARBA" id="ARBA00023315"/>
    </source>
</evidence>
<evidence type="ECO:0000256" key="3">
    <source>
        <dbReference type="ARBA" id="ARBA00023268"/>
    </source>
</evidence>
<gene>
    <name evidence="6" type="ORF">DQ392_33850</name>
</gene>
<dbReference type="Pfam" id="PF00109">
    <property type="entry name" value="ketoacyl-synt"/>
    <property type="match status" value="1"/>
</dbReference>
<dbReference type="SUPFAM" id="SSF53901">
    <property type="entry name" value="Thiolase-like"/>
    <property type="match status" value="1"/>
</dbReference>
<dbReference type="InterPro" id="IPR050091">
    <property type="entry name" value="PKS_NRPS_Biosynth_Enz"/>
</dbReference>
<dbReference type="PANTHER" id="PTHR43775">
    <property type="entry name" value="FATTY ACID SYNTHASE"/>
    <property type="match status" value="1"/>
</dbReference>
<dbReference type="GO" id="GO:0004312">
    <property type="term" value="F:fatty acid synthase activity"/>
    <property type="evidence" value="ECO:0007669"/>
    <property type="project" value="TreeGrafter"/>
</dbReference>
<keyword evidence="7" id="KW-1185">Reference proteome</keyword>
<evidence type="ECO:0000313" key="6">
    <source>
        <dbReference type="EMBL" id="RCG13237.1"/>
    </source>
</evidence>
<dbReference type="InterPro" id="IPR015083">
    <property type="entry name" value="NorB/c/GfsB-D-like_docking"/>
</dbReference>
<sequence length="569" mass="60547">MNTEDRLRDYLKRVTTELQETRQRLQQAQDATTEPIAVVSMSCRYPGGVRTPEDLWHLVEGGRDAISGFPTNRGWNTVDLYDPDPERAGKSYVCEGGFLHDADEFDAEFFGISPREALAIDPQQRLLLETAWEVIERAALTPASLRGSRTGVFTGVMYGEYGARMMHQVPEEFEAYLSTGSAYSVASGRLSYSLGFEGPAISVDTACSSSLTAVHLAAQALRNGECELALAGGVTVMATPTTFVEFSRQRGLALDARCKPFASAADGTSMGEGAGLLLLERLSEAQRNGHPVLAVIRGSAVNQDGTSSQLTAPNGPSQERVIRAALANARLSEADVDVVEAHGTGTTLGDPIEAQALLATYGQGRPDDRPLWLGSVKSNIGHTQAAAGVAGVIKMVEAMRHGVLPRTLHVDEPTPHVDWSTGAVRLLTETTAWPETGRPRRAAVSSFGISGTNAHLILEAWPVTDVAAEDASASAEPAGRVAFTLSAKSQVALRAQAARLEEHLRTRPDLGAWAVAGALATTRTVFDHRAVVTGTGRDELIEGLRALAQDETRPGVVCPGMAADASGRT</sequence>
<dbReference type="InterPro" id="IPR032821">
    <property type="entry name" value="PKS_assoc"/>
</dbReference>
<dbReference type="InterPro" id="IPR014030">
    <property type="entry name" value="Ketoacyl_synth_N"/>
</dbReference>
<dbReference type="InterPro" id="IPR016039">
    <property type="entry name" value="Thiolase-like"/>
</dbReference>
<dbReference type="SMART" id="SM00825">
    <property type="entry name" value="PKS_KS"/>
    <property type="match status" value="1"/>
</dbReference>
<keyword evidence="3" id="KW-0511">Multifunctional enzyme</keyword>
<dbReference type="CDD" id="cd00833">
    <property type="entry name" value="PKS"/>
    <property type="match status" value="1"/>
</dbReference>
<dbReference type="AlphaFoldDB" id="A0A367E762"/>
<evidence type="ECO:0000256" key="1">
    <source>
        <dbReference type="ARBA" id="ARBA00001957"/>
    </source>
</evidence>
<dbReference type="GO" id="GO:0006633">
    <property type="term" value="P:fatty acid biosynthetic process"/>
    <property type="evidence" value="ECO:0007669"/>
    <property type="project" value="InterPro"/>
</dbReference>
<keyword evidence="4" id="KW-0012">Acyltransferase</keyword>
<dbReference type="GO" id="GO:0004315">
    <property type="term" value="F:3-oxoacyl-[acyl-carrier-protein] synthase activity"/>
    <property type="evidence" value="ECO:0007669"/>
    <property type="project" value="InterPro"/>
</dbReference>
<dbReference type="SUPFAM" id="SSF101173">
    <property type="entry name" value="Docking domain B of the erythromycin polyketide synthase (DEBS)"/>
    <property type="match status" value="1"/>
</dbReference>
<dbReference type="Pfam" id="PF08990">
    <property type="entry name" value="Docking"/>
    <property type="match status" value="1"/>
</dbReference>
<organism evidence="6 7">
    <name type="scientific">Streptomyces reniochalinae</name>
    <dbReference type="NCBI Taxonomy" id="2250578"/>
    <lineage>
        <taxon>Bacteria</taxon>
        <taxon>Bacillati</taxon>
        <taxon>Actinomycetota</taxon>
        <taxon>Actinomycetes</taxon>
        <taxon>Kitasatosporales</taxon>
        <taxon>Streptomycetaceae</taxon>
        <taxon>Streptomyces</taxon>
    </lineage>
</organism>
<feature type="domain" description="Ketosynthase family 3 (KS3)" evidence="5">
    <location>
        <begin position="33"/>
        <end position="460"/>
    </location>
</feature>
<accession>A0A367E762</accession>
<evidence type="ECO:0000259" key="5">
    <source>
        <dbReference type="PROSITE" id="PS52004"/>
    </source>
</evidence>